<feature type="compositionally biased region" description="Acidic residues" evidence="1">
    <location>
        <begin position="103"/>
        <end position="112"/>
    </location>
</feature>
<feature type="compositionally biased region" description="Low complexity" evidence="1">
    <location>
        <begin position="88"/>
        <end position="102"/>
    </location>
</feature>
<protein>
    <submittedName>
        <fullName evidence="2">Uncharacterized protein</fullName>
    </submittedName>
</protein>
<accession>A0AAV1T7E9</accession>
<comment type="caution">
    <text evidence="2">The sequence shown here is derived from an EMBL/GenBank/DDBJ whole genome shotgun (WGS) entry which is preliminary data.</text>
</comment>
<evidence type="ECO:0000256" key="1">
    <source>
        <dbReference type="SAM" id="MobiDB-lite"/>
    </source>
</evidence>
<evidence type="ECO:0000313" key="2">
    <source>
        <dbReference type="EMBL" id="CAK7905520.1"/>
    </source>
</evidence>
<dbReference type="Proteomes" id="UP001162060">
    <property type="component" value="Unassembled WGS sequence"/>
</dbReference>
<dbReference type="EMBL" id="CAKLBY020000029">
    <property type="protein sequence ID" value="CAK7905520.1"/>
    <property type="molecule type" value="Genomic_DNA"/>
</dbReference>
<name>A0AAV1T7E9_9STRA</name>
<feature type="compositionally biased region" description="Low complexity" evidence="1">
    <location>
        <begin position="42"/>
        <end position="58"/>
    </location>
</feature>
<feature type="region of interest" description="Disordered" evidence="1">
    <location>
        <begin position="1"/>
        <end position="112"/>
    </location>
</feature>
<proteinExistence type="predicted"/>
<reference evidence="2" key="1">
    <citation type="submission" date="2024-01" db="EMBL/GenBank/DDBJ databases">
        <authorList>
            <person name="Webb A."/>
        </authorList>
    </citation>
    <scope>NUCLEOTIDE SEQUENCE</scope>
    <source>
        <strain evidence="2">Pm1</strain>
    </source>
</reference>
<dbReference type="AlphaFoldDB" id="A0AAV1T7E9"/>
<organism evidence="2 3">
    <name type="scientific">Peronospora matthiolae</name>
    <dbReference type="NCBI Taxonomy" id="2874970"/>
    <lineage>
        <taxon>Eukaryota</taxon>
        <taxon>Sar</taxon>
        <taxon>Stramenopiles</taxon>
        <taxon>Oomycota</taxon>
        <taxon>Peronosporomycetes</taxon>
        <taxon>Peronosporales</taxon>
        <taxon>Peronosporaceae</taxon>
        <taxon>Peronospora</taxon>
    </lineage>
</organism>
<sequence>MFSNQALNVDATETDKAGPSPADHLADPVGFLVRSDDDLADDASSADADPSDADVGSDQVRNVETAESEQAGPTPADHLADPVGFLVGSDDALADGASSADSDPADADVGSD</sequence>
<gene>
    <name evidence="2" type="ORF">PM001_LOCUS3125</name>
</gene>
<evidence type="ECO:0000313" key="3">
    <source>
        <dbReference type="Proteomes" id="UP001162060"/>
    </source>
</evidence>